<gene>
    <name evidence="1" type="ORF">HMPREF0202_01521</name>
</gene>
<dbReference type="RefSeq" id="WP_023051059.1">
    <property type="nucleotide sequence ID" value="NZ_CP173062.2"/>
</dbReference>
<dbReference type="EMBL" id="AXZF01000055">
    <property type="protein sequence ID" value="ERT68561.1"/>
    <property type="molecule type" value="Genomic_DNA"/>
</dbReference>
<evidence type="ECO:0000313" key="2">
    <source>
        <dbReference type="Proteomes" id="UP000017081"/>
    </source>
</evidence>
<dbReference type="AlphaFoldDB" id="U7VAK9"/>
<name>U7VAK9_9FUSO</name>
<sequence>MLKNELSLIGKKMTFEELNNFMIENNYYNIHNDLSEREIQDCLNENVIAFENKFQDSVEDIYTYIEFEVFENNILKINNIFEM</sequence>
<dbReference type="Proteomes" id="UP000017081">
    <property type="component" value="Unassembled WGS sequence"/>
</dbReference>
<evidence type="ECO:0000313" key="1">
    <source>
        <dbReference type="EMBL" id="ERT68561.1"/>
    </source>
</evidence>
<proteinExistence type="predicted"/>
<comment type="caution">
    <text evidence="1">The sequence shown here is derived from an EMBL/GenBank/DDBJ whole genome shotgun (WGS) entry which is preliminary data.</text>
</comment>
<dbReference type="HOGENOM" id="CLU_2536448_0_0_0"/>
<dbReference type="STRING" id="1319815.HMPREF0202_01521"/>
<protein>
    <submittedName>
        <fullName evidence="1">Uncharacterized protein</fullName>
    </submittedName>
</protein>
<keyword evidence="2" id="KW-1185">Reference proteome</keyword>
<reference evidence="1 2" key="1">
    <citation type="submission" date="2013-08" db="EMBL/GenBank/DDBJ databases">
        <authorList>
            <person name="Weinstock G."/>
            <person name="Sodergren E."/>
            <person name="Wylie T."/>
            <person name="Fulton L."/>
            <person name="Fulton R."/>
            <person name="Fronick C."/>
            <person name="O'Laughlin M."/>
            <person name="Godfrey J."/>
            <person name="Miner T."/>
            <person name="Herter B."/>
            <person name="Appelbaum E."/>
            <person name="Cordes M."/>
            <person name="Lek S."/>
            <person name="Wollam A."/>
            <person name="Pepin K.H."/>
            <person name="Palsikar V.B."/>
            <person name="Mitreva M."/>
            <person name="Wilson R.K."/>
        </authorList>
    </citation>
    <scope>NUCLEOTIDE SEQUENCE [LARGE SCALE GENOMIC DNA]</scope>
    <source>
        <strain evidence="1 2">ATCC BAA-474</strain>
    </source>
</reference>
<organism evidence="1 2">
    <name type="scientific">Cetobacterium somerae ATCC BAA-474</name>
    <dbReference type="NCBI Taxonomy" id="1319815"/>
    <lineage>
        <taxon>Bacteria</taxon>
        <taxon>Fusobacteriati</taxon>
        <taxon>Fusobacteriota</taxon>
        <taxon>Fusobacteriia</taxon>
        <taxon>Fusobacteriales</taxon>
        <taxon>Fusobacteriaceae</taxon>
        <taxon>Cetobacterium</taxon>
    </lineage>
</organism>
<accession>U7VAK9</accession>